<protein>
    <submittedName>
        <fullName evidence="2">Uncharacterized protein</fullName>
    </submittedName>
</protein>
<reference evidence="2" key="2">
    <citation type="journal article" date="2015" name="Fish Shellfish Immunol.">
        <title>Early steps in the European eel (Anguilla anguilla)-Vibrio vulnificus interaction in the gills: Role of the RtxA13 toxin.</title>
        <authorList>
            <person name="Callol A."/>
            <person name="Pajuelo D."/>
            <person name="Ebbesson L."/>
            <person name="Teles M."/>
            <person name="MacKenzie S."/>
            <person name="Amaro C."/>
        </authorList>
    </citation>
    <scope>NUCLEOTIDE SEQUENCE</scope>
</reference>
<dbReference type="EMBL" id="GBXM01107521">
    <property type="protein sequence ID" value="JAH01056.1"/>
    <property type="molecule type" value="Transcribed_RNA"/>
</dbReference>
<evidence type="ECO:0000313" key="2">
    <source>
        <dbReference type="EMBL" id="JAH01056.1"/>
    </source>
</evidence>
<organism evidence="2">
    <name type="scientific">Anguilla anguilla</name>
    <name type="common">European freshwater eel</name>
    <name type="synonym">Muraena anguilla</name>
    <dbReference type="NCBI Taxonomy" id="7936"/>
    <lineage>
        <taxon>Eukaryota</taxon>
        <taxon>Metazoa</taxon>
        <taxon>Chordata</taxon>
        <taxon>Craniata</taxon>
        <taxon>Vertebrata</taxon>
        <taxon>Euteleostomi</taxon>
        <taxon>Actinopterygii</taxon>
        <taxon>Neopterygii</taxon>
        <taxon>Teleostei</taxon>
        <taxon>Anguilliformes</taxon>
        <taxon>Anguillidae</taxon>
        <taxon>Anguilla</taxon>
    </lineage>
</organism>
<evidence type="ECO:0000256" key="1">
    <source>
        <dbReference type="SAM" id="MobiDB-lite"/>
    </source>
</evidence>
<proteinExistence type="predicted"/>
<sequence length="63" mass="6831">MNTKEAPCHPIGIPQNHVFFLLDNGLTRLPKCIKALGGTPPTLKRQTPGRFPLPHVGPVTGYS</sequence>
<dbReference type="AlphaFoldDB" id="A0A0E9P8S5"/>
<reference evidence="2" key="1">
    <citation type="submission" date="2014-11" db="EMBL/GenBank/DDBJ databases">
        <authorList>
            <person name="Amaro Gonzalez C."/>
        </authorList>
    </citation>
    <scope>NUCLEOTIDE SEQUENCE</scope>
</reference>
<name>A0A0E9P8S5_ANGAN</name>
<accession>A0A0E9P8S5</accession>
<feature type="region of interest" description="Disordered" evidence="1">
    <location>
        <begin position="39"/>
        <end position="63"/>
    </location>
</feature>